<organism evidence="2">
    <name type="scientific">Phylloscopus fuscatus parvoviridae sp</name>
    <dbReference type="NCBI Taxonomy" id="2794534"/>
    <lineage>
        <taxon>Viruses</taxon>
        <taxon>Monodnaviria</taxon>
        <taxon>Shotokuvirae</taxon>
        <taxon>Cossaviricota</taxon>
        <taxon>Quintoviricetes</taxon>
        <taxon>Piccovirales</taxon>
        <taxon>Parvoviridae</taxon>
    </lineage>
</organism>
<feature type="region of interest" description="Disordered" evidence="1">
    <location>
        <begin position="44"/>
        <end position="105"/>
    </location>
</feature>
<proteinExistence type="predicted"/>
<sequence>MPKKTRPLGPPPDERPNWDSMNEGQRRYAYEQYNLARVRRSLPIDHPIPVPDSSLVNEPSPAANQDIPEDMAPPVERSAGTPQQKRPAEEELAAQTSKASRSGDIFQLPGTGENYPVANQGGNNGVVMIPRPFESHHVQFRTYKKVHRFLTFGLAYTGMLLNYEYEYPGPEKTTVKKSHNNALMATPMAYIPWEWDFMYLNPSEYELLPDNSYCVEVKMKVSAQNIRIAFPTNASTTELATLNQNKFIRYGEALLQNVPTVNGHYTKFKDGNPMVPEQFKTFHIDDMKKFMISLYGEGFDRNSVEATWVSVIPNAQFGLPCTLPHYLMVCNDPEYGEGWPSFQSYCTEINADNITGQVITEMSYKPQAGYLKSPAKAIYTGFPNLKKTDTRNIVLATGPIDARGNITMNRDKGGDFMIATGQHTDRTDFGAVTYGNIIEKSQTSCRGLYEVFSPQTQPSFHIGVQPVPSLTTANLSTPITSFTDSQGYFIIETEMIVRCESDTLRPFATFTNCPPHEEIHRLSNATFSMEKSMYYGLMQK</sequence>
<name>A0A8E7G1P0_9VIRU</name>
<protein>
    <submittedName>
        <fullName evidence="2">Structural protein</fullName>
    </submittedName>
</protein>
<feature type="region of interest" description="Disordered" evidence="1">
    <location>
        <begin position="1"/>
        <end position="25"/>
    </location>
</feature>
<reference evidence="2" key="1">
    <citation type="submission" date="2020-09" db="EMBL/GenBank/DDBJ databases">
        <title>Parvovirus dark matter in the feces of wild birds.</title>
        <authorList>
            <person name="Dai Z."/>
            <person name="Yang S."/>
            <person name="Zhang W."/>
        </authorList>
    </citation>
    <scope>NUCLEOTIDE SEQUENCE</scope>
    <source>
        <strain evidence="2">Dwb62par09</strain>
    </source>
</reference>
<dbReference type="Pfam" id="PF02336">
    <property type="entry name" value="Denso_VP4"/>
    <property type="match status" value="1"/>
</dbReference>
<evidence type="ECO:0000313" key="2">
    <source>
        <dbReference type="EMBL" id="QVW56805.1"/>
    </source>
</evidence>
<dbReference type="InterPro" id="IPR003433">
    <property type="entry name" value="Capsid_VP4_densovirus"/>
</dbReference>
<dbReference type="GO" id="GO:0005198">
    <property type="term" value="F:structural molecule activity"/>
    <property type="evidence" value="ECO:0007669"/>
    <property type="project" value="InterPro"/>
</dbReference>
<dbReference type="EMBL" id="MW046560">
    <property type="protein sequence ID" value="QVW56805.1"/>
    <property type="molecule type" value="Genomic_DNA"/>
</dbReference>
<evidence type="ECO:0000256" key="1">
    <source>
        <dbReference type="SAM" id="MobiDB-lite"/>
    </source>
</evidence>
<accession>A0A8E7G1P0</accession>